<dbReference type="SUPFAM" id="SSF54593">
    <property type="entry name" value="Glyoxalase/Bleomycin resistance protein/Dihydroxybiphenyl dioxygenase"/>
    <property type="match status" value="1"/>
</dbReference>
<dbReference type="Gene3D" id="3.10.180.10">
    <property type="entry name" value="2,3-Dihydroxybiphenyl 1,2-Dioxygenase, domain 1"/>
    <property type="match status" value="1"/>
</dbReference>
<name>A0ABT5KET0_9BURK</name>
<protein>
    <submittedName>
        <fullName evidence="2">VOC family protein</fullName>
    </submittedName>
</protein>
<sequence length="216" mass="23136">MNLAFDHLVIGAASLAEGEAWCEATLGVRPVGGGKHGLMGTHNRLLNLSGPGFPRCYLEIIAIDPDAPPPGRARWFDLDSPALQERLRVEGPGLIHWVARVDGDLDAQLNHWRELGVDAGEAVAASRMTPAGELRWRIALRRDGKRLSSGALPLLIEWGEVHPADGLAGATVNLCKFELSLPQPALLAGLLVETGEAHVHAQLQTPLGLVSLQLMT</sequence>
<accession>A0ABT5KET0</accession>
<proteinExistence type="predicted"/>
<organism evidence="2 3">
    <name type="scientific">Roseateles albus</name>
    <dbReference type="NCBI Taxonomy" id="2987525"/>
    <lineage>
        <taxon>Bacteria</taxon>
        <taxon>Pseudomonadati</taxon>
        <taxon>Pseudomonadota</taxon>
        <taxon>Betaproteobacteria</taxon>
        <taxon>Burkholderiales</taxon>
        <taxon>Sphaerotilaceae</taxon>
        <taxon>Roseateles</taxon>
    </lineage>
</organism>
<dbReference type="Proteomes" id="UP001221189">
    <property type="component" value="Unassembled WGS sequence"/>
</dbReference>
<dbReference type="Pfam" id="PF13468">
    <property type="entry name" value="Glyoxalase_3"/>
    <property type="match status" value="1"/>
</dbReference>
<comment type="caution">
    <text evidence="2">The sequence shown here is derived from an EMBL/GenBank/DDBJ whole genome shotgun (WGS) entry which is preliminary data.</text>
</comment>
<dbReference type="EMBL" id="JAQQXT010000007">
    <property type="protein sequence ID" value="MDC8772434.1"/>
    <property type="molecule type" value="Genomic_DNA"/>
</dbReference>
<gene>
    <name evidence="2" type="ORF">PRZ03_12700</name>
</gene>
<dbReference type="RefSeq" id="WP_273600627.1">
    <property type="nucleotide sequence ID" value="NZ_JAQQXT010000007.1"/>
</dbReference>
<evidence type="ECO:0000259" key="1">
    <source>
        <dbReference type="Pfam" id="PF13468"/>
    </source>
</evidence>
<feature type="domain" description="Glyoxalase-like" evidence="1">
    <location>
        <begin position="5"/>
        <end position="193"/>
    </location>
</feature>
<dbReference type="InterPro" id="IPR029068">
    <property type="entry name" value="Glyas_Bleomycin-R_OHBP_Dase"/>
</dbReference>
<evidence type="ECO:0000313" key="2">
    <source>
        <dbReference type="EMBL" id="MDC8772434.1"/>
    </source>
</evidence>
<reference evidence="2 3" key="1">
    <citation type="submission" date="2022-10" db="EMBL/GenBank/DDBJ databases">
        <title>Paucibacter sp. hw1 Genome sequencing.</title>
        <authorList>
            <person name="Park S."/>
        </authorList>
    </citation>
    <scope>NUCLEOTIDE SEQUENCE [LARGE SCALE GENOMIC DNA]</scope>
    <source>
        <strain evidence="3">hw1</strain>
    </source>
</reference>
<keyword evidence="3" id="KW-1185">Reference proteome</keyword>
<dbReference type="InterPro" id="IPR025870">
    <property type="entry name" value="Glyoxalase-like_dom"/>
</dbReference>
<evidence type="ECO:0000313" key="3">
    <source>
        <dbReference type="Proteomes" id="UP001221189"/>
    </source>
</evidence>